<feature type="compositionally biased region" description="Low complexity" evidence="1">
    <location>
        <begin position="177"/>
        <end position="188"/>
    </location>
</feature>
<dbReference type="AlphaFoldDB" id="A0ABD3CVG2"/>
<dbReference type="InterPro" id="IPR003892">
    <property type="entry name" value="CUE"/>
</dbReference>
<evidence type="ECO:0000259" key="2">
    <source>
        <dbReference type="PROSITE" id="PS51140"/>
    </source>
</evidence>
<comment type="caution">
    <text evidence="3">The sequence shown here is derived from an EMBL/GenBank/DDBJ whole genome shotgun (WGS) entry which is preliminary data.</text>
</comment>
<proteinExistence type="predicted"/>
<accession>A0ABD3CVG2</accession>
<organism evidence="3 4">
    <name type="scientific">Castilleja foliolosa</name>
    <dbReference type="NCBI Taxonomy" id="1961234"/>
    <lineage>
        <taxon>Eukaryota</taxon>
        <taxon>Viridiplantae</taxon>
        <taxon>Streptophyta</taxon>
        <taxon>Embryophyta</taxon>
        <taxon>Tracheophyta</taxon>
        <taxon>Spermatophyta</taxon>
        <taxon>Magnoliopsida</taxon>
        <taxon>eudicotyledons</taxon>
        <taxon>Gunneridae</taxon>
        <taxon>Pentapetalae</taxon>
        <taxon>asterids</taxon>
        <taxon>lamiids</taxon>
        <taxon>Lamiales</taxon>
        <taxon>Orobanchaceae</taxon>
        <taxon>Pedicularideae</taxon>
        <taxon>Castillejinae</taxon>
        <taxon>Castilleja</taxon>
    </lineage>
</organism>
<feature type="region of interest" description="Disordered" evidence="1">
    <location>
        <begin position="158"/>
        <end position="188"/>
    </location>
</feature>
<reference evidence="4" key="1">
    <citation type="journal article" date="2024" name="IScience">
        <title>Strigolactones Initiate the Formation of Haustorium-like Structures in Castilleja.</title>
        <authorList>
            <person name="Buerger M."/>
            <person name="Peterson D."/>
            <person name="Chory J."/>
        </authorList>
    </citation>
    <scope>NUCLEOTIDE SEQUENCE [LARGE SCALE GENOMIC DNA]</scope>
</reference>
<gene>
    <name evidence="3" type="ORF">CASFOL_022219</name>
</gene>
<name>A0ABD3CVG2_9LAMI</name>
<dbReference type="Gene3D" id="1.10.8.10">
    <property type="entry name" value="DNA helicase RuvA subunit, C-terminal domain"/>
    <property type="match status" value="1"/>
</dbReference>
<dbReference type="PANTHER" id="PTHR37252:SF3">
    <property type="entry name" value="POLYADENYLATE-BINDING PROTEIN-INTERACTING PROTEIN 6"/>
    <property type="match status" value="1"/>
</dbReference>
<protein>
    <recommendedName>
        <fullName evidence="2">CUE domain-containing protein</fullName>
    </recommendedName>
</protein>
<dbReference type="Proteomes" id="UP001632038">
    <property type="component" value="Unassembled WGS sequence"/>
</dbReference>
<feature type="domain" description="CUE" evidence="2">
    <location>
        <begin position="97"/>
        <end position="140"/>
    </location>
</feature>
<evidence type="ECO:0000313" key="4">
    <source>
        <dbReference type="Proteomes" id="UP001632038"/>
    </source>
</evidence>
<feature type="region of interest" description="Disordered" evidence="1">
    <location>
        <begin position="36"/>
        <end position="59"/>
    </location>
</feature>
<keyword evidence="4" id="KW-1185">Reference proteome</keyword>
<dbReference type="InterPro" id="IPR038981">
    <property type="entry name" value="CID5/CID6"/>
</dbReference>
<dbReference type="PROSITE" id="PS51140">
    <property type="entry name" value="CUE"/>
    <property type="match status" value="1"/>
</dbReference>
<dbReference type="InterPro" id="IPR041806">
    <property type="entry name" value="CID5/6/7_CUE"/>
</dbReference>
<evidence type="ECO:0000313" key="3">
    <source>
        <dbReference type="EMBL" id="KAL3633457.1"/>
    </source>
</evidence>
<dbReference type="PANTHER" id="PTHR37252">
    <property type="entry name" value="POLYADENYLATE-BINDING PROTEIN-INTERACTING PROTEIN 6"/>
    <property type="match status" value="1"/>
</dbReference>
<dbReference type="CDD" id="cd14371">
    <property type="entry name" value="CUE_CID7_like"/>
    <property type="match status" value="1"/>
</dbReference>
<feature type="compositionally biased region" description="Low complexity" evidence="1">
    <location>
        <begin position="159"/>
        <end position="168"/>
    </location>
</feature>
<sequence length="188" mass="20418">MKTGTSSLNPYAASYVPLFRRGPTYVNNEFRPGQELNTGNETTWFGHQPNNSSPHQNVPLNYGQTSAEASNRKDTHAGEFFASSSQNHAIPQRFDEEFDMDLAYLQMMFPGISDESLSDVYLASICDLDAAVDMLNQLDQIDLGDSVGKLPDTLDIGDVPESVSVSEPGSRNVKNLTAETGASTSSTS</sequence>
<dbReference type="EMBL" id="JAVIJP010000029">
    <property type="protein sequence ID" value="KAL3633457.1"/>
    <property type="molecule type" value="Genomic_DNA"/>
</dbReference>
<evidence type="ECO:0000256" key="1">
    <source>
        <dbReference type="SAM" id="MobiDB-lite"/>
    </source>
</evidence>